<evidence type="ECO:0008006" key="3">
    <source>
        <dbReference type="Google" id="ProtNLM"/>
    </source>
</evidence>
<protein>
    <recommendedName>
        <fullName evidence="3">MerR-like DNA binding protein</fullName>
    </recommendedName>
</protein>
<comment type="caution">
    <text evidence="1">The sequence shown here is derived from an EMBL/GenBank/DDBJ whole genome shotgun (WGS) entry which is preliminary data.</text>
</comment>
<evidence type="ECO:0000313" key="2">
    <source>
        <dbReference type="Proteomes" id="UP000295678"/>
    </source>
</evidence>
<name>A0A4R3LXM0_9HYPH</name>
<proteinExistence type="predicted"/>
<gene>
    <name evidence="1" type="ORF">EDC22_1132</name>
</gene>
<dbReference type="EMBL" id="SMAK01000013">
    <property type="protein sequence ID" value="TCT05381.1"/>
    <property type="molecule type" value="Genomic_DNA"/>
</dbReference>
<evidence type="ECO:0000313" key="1">
    <source>
        <dbReference type="EMBL" id="TCT05381.1"/>
    </source>
</evidence>
<dbReference type="Proteomes" id="UP000295678">
    <property type="component" value="Unassembled WGS sequence"/>
</dbReference>
<organism evidence="1 2">
    <name type="scientific">Tepidamorphus gemmatus</name>
    <dbReference type="NCBI Taxonomy" id="747076"/>
    <lineage>
        <taxon>Bacteria</taxon>
        <taxon>Pseudomonadati</taxon>
        <taxon>Pseudomonadota</taxon>
        <taxon>Alphaproteobacteria</taxon>
        <taxon>Hyphomicrobiales</taxon>
        <taxon>Tepidamorphaceae</taxon>
        <taxon>Tepidamorphus</taxon>
    </lineage>
</organism>
<dbReference type="OrthoDB" id="8457217at2"/>
<sequence length="167" mass="18341">MAERLNVHQMCKAASVTRTQFNQWIARGYFVPEEEPVSGKPRSFSFKEAVALGTFAELVRLGIPHDVAAQHCRNLHGFRDEAALLMIYQGPVELIPTSERGSVLPGSGSGMKFYDPDHPPFGSEIIRLSQLAAHAANRDVRSLAVVNLDHVEERVKAALKAAPAEPQ</sequence>
<dbReference type="AlphaFoldDB" id="A0A4R3LXM0"/>
<reference evidence="1 2" key="1">
    <citation type="submission" date="2019-03" db="EMBL/GenBank/DDBJ databases">
        <title>Genomic Encyclopedia of Type Strains, Phase IV (KMG-IV): sequencing the most valuable type-strain genomes for metagenomic binning, comparative biology and taxonomic classification.</title>
        <authorList>
            <person name="Goeker M."/>
        </authorList>
    </citation>
    <scope>NUCLEOTIDE SEQUENCE [LARGE SCALE GENOMIC DNA]</scope>
    <source>
        <strain evidence="1 2">DSM 19345</strain>
    </source>
</reference>
<accession>A0A4R3LXM0</accession>
<dbReference type="RefSeq" id="WP_132807665.1">
    <property type="nucleotide sequence ID" value="NZ_SMAK01000013.1"/>
</dbReference>
<keyword evidence="2" id="KW-1185">Reference proteome</keyword>